<dbReference type="CDD" id="cd04301">
    <property type="entry name" value="NAT_SF"/>
    <property type="match status" value="1"/>
</dbReference>
<dbReference type="PROSITE" id="PS51186">
    <property type="entry name" value="GNAT"/>
    <property type="match status" value="1"/>
</dbReference>
<dbReference type="SUPFAM" id="SSF55729">
    <property type="entry name" value="Acyl-CoA N-acyltransferases (Nat)"/>
    <property type="match status" value="1"/>
</dbReference>
<sequence>MNVESVYKEICIREQTFFLRGVCDYFNQRLRVEDYRGNVKEAQAKVEELVRQSKFGKVIVKVRYEQLEAWIEQGFQVETTIPAYFNGHTAYCLAKYFEATRRKSDQWIKEDEIVSSVQQLPSRQVLEPLSSNYTLRKATVNDAQALVSLYQAVFQIYPTPLYEVSYLQDLLKSGGLFYVIEYEGEIVSAASADINYTYHNAELTDCATLPDHRQGGFMKHLLTKLEEALKEKSIFCSYTIARSLSFGINAAFHQLGYTYCGRFTNNCYIYDNLEDMNVWVKDLSQVTNT</sequence>
<comment type="caution">
    <text evidence="2">The sequence shown here is derived from an EMBL/GenBank/DDBJ whole genome shotgun (WGS) entry which is preliminary data.</text>
</comment>
<gene>
    <name evidence="2" type="ORF">JOC83_002029</name>
</gene>
<dbReference type="Proteomes" id="UP000809829">
    <property type="component" value="Unassembled WGS sequence"/>
</dbReference>
<reference evidence="2 3" key="1">
    <citation type="submission" date="2021-01" db="EMBL/GenBank/DDBJ databases">
        <title>Genomic Encyclopedia of Type Strains, Phase IV (KMG-IV): sequencing the most valuable type-strain genomes for metagenomic binning, comparative biology and taxonomic classification.</title>
        <authorList>
            <person name="Goeker M."/>
        </authorList>
    </citation>
    <scope>NUCLEOTIDE SEQUENCE [LARGE SCALE GENOMIC DNA]</scope>
    <source>
        <strain evidence="2 3">DSM 104297</strain>
    </source>
</reference>
<proteinExistence type="predicted"/>
<protein>
    <submittedName>
        <fullName evidence="2">Beta-lysine N-acetyltransferase</fullName>
    </submittedName>
</protein>
<dbReference type="InterPro" id="IPR016181">
    <property type="entry name" value="Acyl_CoA_acyltransferase"/>
</dbReference>
<name>A0ABS2QW59_9BACI</name>
<evidence type="ECO:0000259" key="1">
    <source>
        <dbReference type="PROSITE" id="PS51186"/>
    </source>
</evidence>
<dbReference type="Gene3D" id="3.40.630.30">
    <property type="match status" value="1"/>
</dbReference>
<dbReference type="RefSeq" id="WP_205186733.1">
    <property type="nucleotide sequence ID" value="NZ_JAFBFC010000003.1"/>
</dbReference>
<dbReference type="NCBIfam" id="TIGR03827">
    <property type="entry name" value="GNAT_ablB"/>
    <property type="match status" value="1"/>
</dbReference>
<dbReference type="InterPro" id="IPR022525">
    <property type="entry name" value="GNAT_AblB"/>
</dbReference>
<organism evidence="2 3">
    <name type="scientific">Priestia iocasae</name>
    <dbReference type="NCBI Taxonomy" id="2291674"/>
    <lineage>
        <taxon>Bacteria</taxon>
        <taxon>Bacillati</taxon>
        <taxon>Bacillota</taxon>
        <taxon>Bacilli</taxon>
        <taxon>Bacillales</taxon>
        <taxon>Bacillaceae</taxon>
        <taxon>Priestia</taxon>
    </lineage>
</organism>
<accession>A0ABS2QW59</accession>
<dbReference type="InterPro" id="IPR000182">
    <property type="entry name" value="GNAT_dom"/>
</dbReference>
<keyword evidence="3" id="KW-1185">Reference proteome</keyword>
<evidence type="ECO:0000313" key="3">
    <source>
        <dbReference type="Proteomes" id="UP000809829"/>
    </source>
</evidence>
<dbReference type="Pfam" id="PF00583">
    <property type="entry name" value="Acetyltransf_1"/>
    <property type="match status" value="1"/>
</dbReference>
<evidence type="ECO:0000313" key="2">
    <source>
        <dbReference type="EMBL" id="MBM7703182.1"/>
    </source>
</evidence>
<feature type="domain" description="N-acetyltransferase" evidence="1">
    <location>
        <begin position="133"/>
        <end position="284"/>
    </location>
</feature>
<dbReference type="EMBL" id="JAFBFC010000003">
    <property type="protein sequence ID" value="MBM7703182.1"/>
    <property type="molecule type" value="Genomic_DNA"/>
</dbReference>